<accession>A0ABT5IBC0</accession>
<reference evidence="8 9" key="1">
    <citation type="submission" date="2023-01" db="EMBL/GenBank/DDBJ databases">
        <title>Novel species of the genus Asticcacaulis isolated from rivers.</title>
        <authorList>
            <person name="Lu H."/>
        </authorList>
    </citation>
    <scope>NUCLEOTIDE SEQUENCE [LARGE SCALE GENOMIC DNA]</scope>
    <source>
        <strain evidence="8 9">DXS10W</strain>
    </source>
</reference>
<proteinExistence type="inferred from homology"/>
<evidence type="ECO:0000256" key="4">
    <source>
        <dbReference type="ARBA" id="ARBA00022989"/>
    </source>
</evidence>
<comment type="subcellular location">
    <subcellularLocation>
        <location evidence="1">Membrane</location>
        <topology evidence="1">Single-pass membrane protein</topology>
    </subcellularLocation>
</comment>
<dbReference type="Proteomes" id="UP001216595">
    <property type="component" value="Unassembled WGS sequence"/>
</dbReference>
<evidence type="ECO:0000256" key="1">
    <source>
        <dbReference type="ARBA" id="ARBA00004167"/>
    </source>
</evidence>
<evidence type="ECO:0000256" key="2">
    <source>
        <dbReference type="ARBA" id="ARBA00010265"/>
    </source>
</evidence>
<evidence type="ECO:0000256" key="3">
    <source>
        <dbReference type="ARBA" id="ARBA00022692"/>
    </source>
</evidence>
<organism evidence="8 9">
    <name type="scientific">Asticcacaulis currens</name>
    <dbReference type="NCBI Taxonomy" id="2984210"/>
    <lineage>
        <taxon>Bacteria</taxon>
        <taxon>Pseudomonadati</taxon>
        <taxon>Pseudomonadota</taxon>
        <taxon>Alphaproteobacteria</taxon>
        <taxon>Caulobacterales</taxon>
        <taxon>Caulobacteraceae</taxon>
        <taxon>Asticcacaulis</taxon>
    </lineage>
</organism>
<dbReference type="CDD" id="cd16429">
    <property type="entry name" value="VirB10"/>
    <property type="match status" value="1"/>
</dbReference>
<gene>
    <name evidence="8" type="ORF">PQU94_04160</name>
</gene>
<name>A0ABT5IBC0_9CAUL</name>
<dbReference type="RefSeq" id="WP_272740237.1">
    <property type="nucleotide sequence ID" value="NZ_JAQQKW010000002.1"/>
</dbReference>
<dbReference type="InterPro" id="IPR005498">
    <property type="entry name" value="T4SS_VirB10/TraB/TrbI"/>
</dbReference>
<comment type="similarity">
    <text evidence="2">Belongs to the TrbI/VirB10 family.</text>
</comment>
<keyword evidence="5 7" id="KW-0472">Membrane</keyword>
<protein>
    <submittedName>
        <fullName evidence="8">TrbI/VirB10 family protein</fullName>
    </submittedName>
</protein>
<keyword evidence="9" id="KW-1185">Reference proteome</keyword>
<keyword evidence="4 7" id="KW-1133">Transmembrane helix</keyword>
<comment type="caution">
    <text evidence="8">The sequence shown here is derived from an EMBL/GenBank/DDBJ whole genome shotgun (WGS) entry which is preliminary data.</text>
</comment>
<dbReference type="EMBL" id="JAQQKW010000002">
    <property type="protein sequence ID" value="MDC7693474.1"/>
    <property type="molecule type" value="Genomic_DNA"/>
</dbReference>
<dbReference type="Pfam" id="PF03743">
    <property type="entry name" value="TrbI"/>
    <property type="match status" value="1"/>
</dbReference>
<feature type="region of interest" description="Disordered" evidence="6">
    <location>
        <begin position="89"/>
        <end position="112"/>
    </location>
</feature>
<evidence type="ECO:0000256" key="7">
    <source>
        <dbReference type="SAM" id="Phobius"/>
    </source>
</evidence>
<feature type="transmembrane region" description="Helical" evidence="7">
    <location>
        <begin position="31"/>
        <end position="51"/>
    </location>
</feature>
<evidence type="ECO:0000313" key="8">
    <source>
        <dbReference type="EMBL" id="MDC7693474.1"/>
    </source>
</evidence>
<dbReference type="InterPro" id="IPR042217">
    <property type="entry name" value="T4SS_VirB10/TrbI"/>
</dbReference>
<dbReference type="Gene3D" id="2.40.128.260">
    <property type="entry name" value="Type IV secretion system, VirB10/TraB/TrbI"/>
    <property type="match status" value="1"/>
</dbReference>
<evidence type="ECO:0000256" key="5">
    <source>
        <dbReference type="ARBA" id="ARBA00023136"/>
    </source>
</evidence>
<sequence length="396" mass="42222">MTDTAPRPKVDPETLVLRAQPRRIIRFKRHVLVASAAVACVSLFGVTWLALGASAPRVLAQPETFNPDRVADTQKAQPDKLSQLPQTYDQIPEGVPHLGPPLPAYPGDPSLRETQVPAQEWRSGNAGGGGVSAPATVSEVFFQIAPRLSTVAEKAPPSDIRPLDVVMSPVPVGPTEGVSLAKPDFVDRKGYGGIYNGHQMQTPVSPYQVMAGTVISASLVTGLKSDLPGFVIAQVSQPVFDSVSAQHLLIPAGTRLLGQYDDQVAFGQSRALVVWKRLILPDGSSLEIDNLPATDTEGYAGLSDKVDYHTWSLLKGVGLSTLLGLASHSGQSDDDSDLVRAFRDATRDTANQAGQRIVDKALNIRPSITVRPGWPVRVIVHKDLILKPYAGGAGHG</sequence>
<evidence type="ECO:0000256" key="6">
    <source>
        <dbReference type="SAM" id="MobiDB-lite"/>
    </source>
</evidence>
<evidence type="ECO:0000313" key="9">
    <source>
        <dbReference type="Proteomes" id="UP001216595"/>
    </source>
</evidence>
<keyword evidence="3 7" id="KW-0812">Transmembrane</keyword>